<evidence type="ECO:0000313" key="11">
    <source>
        <dbReference type="Proteomes" id="UP000662914"/>
    </source>
</evidence>
<evidence type="ECO:0000256" key="5">
    <source>
        <dbReference type="ARBA" id="ARBA00023163"/>
    </source>
</evidence>
<dbReference type="SMART" id="SM00862">
    <property type="entry name" value="Trans_reg_C"/>
    <property type="match status" value="1"/>
</dbReference>
<dbReference type="GO" id="GO:0032993">
    <property type="term" value="C:protein-DNA complex"/>
    <property type="evidence" value="ECO:0007669"/>
    <property type="project" value="TreeGrafter"/>
</dbReference>
<dbReference type="SMART" id="SM00448">
    <property type="entry name" value="REC"/>
    <property type="match status" value="1"/>
</dbReference>
<dbReference type="PROSITE" id="PS50110">
    <property type="entry name" value="RESPONSE_REGULATORY"/>
    <property type="match status" value="1"/>
</dbReference>
<dbReference type="InterPro" id="IPR001867">
    <property type="entry name" value="OmpR/PhoB-type_DNA-bd"/>
</dbReference>
<dbReference type="GO" id="GO:0006355">
    <property type="term" value="P:regulation of DNA-templated transcription"/>
    <property type="evidence" value="ECO:0007669"/>
    <property type="project" value="InterPro"/>
</dbReference>
<keyword evidence="5" id="KW-0804">Transcription</keyword>
<feature type="DNA-binding region" description="OmpR/PhoB-type" evidence="7">
    <location>
        <begin position="126"/>
        <end position="223"/>
    </location>
</feature>
<dbReference type="PANTHER" id="PTHR48111:SF22">
    <property type="entry name" value="REGULATOR OF RPOS"/>
    <property type="match status" value="1"/>
</dbReference>
<feature type="domain" description="Response regulatory" evidence="8">
    <location>
        <begin position="2"/>
        <end position="117"/>
    </location>
</feature>
<evidence type="ECO:0000256" key="7">
    <source>
        <dbReference type="PROSITE-ProRule" id="PRU01091"/>
    </source>
</evidence>
<sequence>MRVLIIEDDLDIATNLCEFLESRGNAVDIARDGVSGMHLATSGDFDAIVLDLGLPGMDGLRLCNKLRRDARQDVPVLILTARDVLDDKLAAFDCGADDYLVKPFALREVEARLKALVSRRRGRVIDRRLVFGTIEFDMSSLAVAVDGRPVHLSRKCLRLLEMLMSAPNRVYSRAELEQALWGDEQPQSDSLRSHMHLLRRALTDAHGHSPIETVHGVGYRFASIDVGQA</sequence>
<organism evidence="10 11">
    <name type="scientific">Candidatus Desulfobacillus denitrificans</name>
    <dbReference type="NCBI Taxonomy" id="2608985"/>
    <lineage>
        <taxon>Bacteria</taxon>
        <taxon>Pseudomonadati</taxon>
        <taxon>Pseudomonadota</taxon>
        <taxon>Betaproteobacteria</taxon>
        <taxon>Candidatus Desulfobacillus</taxon>
    </lineage>
</organism>
<protein>
    <submittedName>
        <fullName evidence="10">DNA-binding response regulator</fullName>
    </submittedName>
</protein>
<keyword evidence="1 6" id="KW-0597">Phosphoprotein</keyword>
<dbReference type="CDD" id="cd17624">
    <property type="entry name" value="REC_OmpR_PmrA-like"/>
    <property type="match status" value="1"/>
</dbReference>
<dbReference type="InterPro" id="IPR036388">
    <property type="entry name" value="WH-like_DNA-bd_sf"/>
</dbReference>
<evidence type="ECO:0000313" key="10">
    <source>
        <dbReference type="EMBL" id="BBO21234.1"/>
    </source>
</evidence>
<accession>A0A809SAZ3</accession>
<feature type="modified residue" description="4-aspartylphosphate" evidence="6">
    <location>
        <position position="51"/>
    </location>
</feature>
<dbReference type="GO" id="GO:0000156">
    <property type="term" value="F:phosphorelay response regulator activity"/>
    <property type="evidence" value="ECO:0007669"/>
    <property type="project" value="TreeGrafter"/>
</dbReference>
<dbReference type="GO" id="GO:0000976">
    <property type="term" value="F:transcription cis-regulatory region binding"/>
    <property type="evidence" value="ECO:0007669"/>
    <property type="project" value="TreeGrafter"/>
</dbReference>
<dbReference type="PANTHER" id="PTHR48111">
    <property type="entry name" value="REGULATOR OF RPOS"/>
    <property type="match status" value="1"/>
</dbReference>
<dbReference type="InterPro" id="IPR001789">
    <property type="entry name" value="Sig_transdc_resp-reg_receiver"/>
</dbReference>
<dbReference type="Proteomes" id="UP000662914">
    <property type="component" value="Chromosome"/>
</dbReference>
<dbReference type="Pfam" id="PF00072">
    <property type="entry name" value="Response_reg"/>
    <property type="match status" value="1"/>
</dbReference>
<dbReference type="PROSITE" id="PS51755">
    <property type="entry name" value="OMPR_PHOB"/>
    <property type="match status" value="1"/>
</dbReference>
<reference evidence="10" key="1">
    <citation type="journal article" name="DNA Res.">
        <title>The physiological potential of anammox bacteria as revealed by their core genome structure.</title>
        <authorList>
            <person name="Okubo T."/>
            <person name="Toyoda A."/>
            <person name="Fukuhara K."/>
            <person name="Uchiyama I."/>
            <person name="Harigaya Y."/>
            <person name="Kuroiwa M."/>
            <person name="Suzuki T."/>
            <person name="Murakami Y."/>
            <person name="Suwa Y."/>
            <person name="Takami H."/>
        </authorList>
    </citation>
    <scope>NUCLEOTIDE SEQUENCE</scope>
    <source>
        <strain evidence="10">317325-3</strain>
    </source>
</reference>
<evidence type="ECO:0000256" key="3">
    <source>
        <dbReference type="ARBA" id="ARBA00023015"/>
    </source>
</evidence>
<proteinExistence type="predicted"/>
<keyword evidence="2" id="KW-0902">Two-component regulatory system</keyword>
<name>A0A809SAZ3_9PROT</name>
<evidence type="ECO:0000259" key="9">
    <source>
        <dbReference type="PROSITE" id="PS51755"/>
    </source>
</evidence>
<dbReference type="Gene3D" id="3.40.50.2300">
    <property type="match status" value="1"/>
</dbReference>
<dbReference type="EMBL" id="AP021857">
    <property type="protein sequence ID" value="BBO21234.1"/>
    <property type="molecule type" value="Genomic_DNA"/>
</dbReference>
<evidence type="ECO:0000256" key="2">
    <source>
        <dbReference type="ARBA" id="ARBA00023012"/>
    </source>
</evidence>
<evidence type="ECO:0000259" key="8">
    <source>
        <dbReference type="PROSITE" id="PS50110"/>
    </source>
</evidence>
<dbReference type="Gene3D" id="1.10.10.10">
    <property type="entry name" value="Winged helix-like DNA-binding domain superfamily/Winged helix DNA-binding domain"/>
    <property type="match status" value="1"/>
</dbReference>
<feature type="domain" description="OmpR/PhoB-type" evidence="9">
    <location>
        <begin position="126"/>
        <end position="223"/>
    </location>
</feature>
<dbReference type="InterPro" id="IPR039420">
    <property type="entry name" value="WalR-like"/>
</dbReference>
<gene>
    <name evidence="10" type="ORF">DSYM_19330</name>
</gene>
<dbReference type="InterPro" id="IPR011006">
    <property type="entry name" value="CheY-like_superfamily"/>
</dbReference>
<keyword evidence="4 7" id="KW-0238">DNA-binding</keyword>
<dbReference type="AlphaFoldDB" id="A0A809SAZ3"/>
<dbReference type="GO" id="GO:0005829">
    <property type="term" value="C:cytosol"/>
    <property type="evidence" value="ECO:0007669"/>
    <property type="project" value="TreeGrafter"/>
</dbReference>
<dbReference type="KEGG" id="ddz:DSYM_19330"/>
<dbReference type="SUPFAM" id="SSF52172">
    <property type="entry name" value="CheY-like"/>
    <property type="match status" value="1"/>
</dbReference>
<evidence type="ECO:0000256" key="6">
    <source>
        <dbReference type="PROSITE-ProRule" id="PRU00169"/>
    </source>
</evidence>
<evidence type="ECO:0000256" key="4">
    <source>
        <dbReference type="ARBA" id="ARBA00023125"/>
    </source>
</evidence>
<keyword evidence="3" id="KW-0805">Transcription regulation</keyword>
<evidence type="ECO:0000256" key="1">
    <source>
        <dbReference type="ARBA" id="ARBA00022553"/>
    </source>
</evidence>
<dbReference type="Pfam" id="PF00486">
    <property type="entry name" value="Trans_reg_C"/>
    <property type="match status" value="1"/>
</dbReference>
<dbReference type="CDD" id="cd00383">
    <property type="entry name" value="trans_reg_C"/>
    <property type="match status" value="1"/>
</dbReference>